<dbReference type="InterPro" id="IPR027596">
    <property type="entry name" value="AmmeMemoSam_rS"/>
</dbReference>
<dbReference type="PANTHER" id="PTHR30352:SF5">
    <property type="entry name" value="PYRUVATE FORMATE-LYASE 1-ACTIVATING ENZYME"/>
    <property type="match status" value="1"/>
</dbReference>
<dbReference type="NCBIfam" id="TIGR04337">
    <property type="entry name" value="AmmeMemoSam_rS"/>
    <property type="match status" value="1"/>
</dbReference>
<evidence type="ECO:0000256" key="6">
    <source>
        <dbReference type="ARBA" id="ARBA00023014"/>
    </source>
</evidence>
<dbReference type="PIRSF" id="PIRSF004869">
    <property type="entry name" value="PflX_prd"/>
    <property type="match status" value="1"/>
</dbReference>
<dbReference type="Pfam" id="PF04055">
    <property type="entry name" value="Radical_SAM"/>
    <property type="match status" value="1"/>
</dbReference>
<dbReference type="Gene3D" id="3.20.20.70">
    <property type="entry name" value="Aldolase class I"/>
    <property type="match status" value="1"/>
</dbReference>
<dbReference type="PANTHER" id="PTHR30352">
    <property type="entry name" value="PYRUVATE FORMATE-LYASE-ACTIVATING ENZYME"/>
    <property type="match status" value="1"/>
</dbReference>
<dbReference type="EMBL" id="CP121689">
    <property type="protein sequence ID" value="WZL76910.1"/>
    <property type="molecule type" value="Genomic_DNA"/>
</dbReference>
<dbReference type="InterPro" id="IPR034457">
    <property type="entry name" value="Organic_radical-activating"/>
</dbReference>
<sequence length="333" mass="38085">MREARFFEKLENKRVRCLLCPHHCFIDEGKRGNCRVRENHEGVLFVLTYGKVASLAMDPIEKKPLYHFLPGASILSLGSVGCNLHCLFCQNWEISQSSVADFPLRELPPQKVVELALRYSSVGIAYTYNEPFVFWEYVFDTAYLAKKEDLVNVLVTNGYVEEQPLEEILPLIDAMNVDLKSFDENFYQRICGGKLEPVLRTIERAYRSGVHVEITHLLIGGLNDDFASFEKMIQWIYELSPDLPLHISRYFPAYQLDLPPTSVELLQKAYEIASQKLRYVYLGNVVEDRTSTTYCPSCGNAVIKRSGYRVRCEGLKGNCCAFCGQPLPVVVRR</sequence>
<evidence type="ECO:0000256" key="4">
    <source>
        <dbReference type="ARBA" id="ARBA00022723"/>
    </source>
</evidence>
<dbReference type="PROSITE" id="PS51918">
    <property type="entry name" value="RADICAL_SAM"/>
    <property type="match status" value="1"/>
</dbReference>
<feature type="domain" description="Radical SAM core" evidence="7">
    <location>
        <begin position="67"/>
        <end position="284"/>
    </location>
</feature>
<protein>
    <submittedName>
        <fullName evidence="8">AmmeMemoRadiSam system radical SAM enzyme</fullName>
    </submittedName>
</protein>
<reference evidence="8 9" key="1">
    <citation type="submission" date="2023-03" db="EMBL/GenBank/DDBJ databases">
        <title>Novel Species.</title>
        <authorList>
            <person name="Ma S."/>
        </authorList>
    </citation>
    <scope>NUCLEOTIDE SEQUENCE [LARGE SCALE GENOMIC DNA]</scope>
    <source>
        <strain evidence="8 9">B11</strain>
    </source>
</reference>
<organism evidence="8 9">
    <name type="scientific">Thermatribacter velox</name>
    <dbReference type="NCBI Taxonomy" id="3039681"/>
    <lineage>
        <taxon>Bacteria</taxon>
        <taxon>Pseudomonadati</taxon>
        <taxon>Atribacterota</taxon>
        <taxon>Atribacteria</taxon>
        <taxon>Atribacterales</taxon>
        <taxon>Thermatribacteraceae</taxon>
        <taxon>Thermatribacter</taxon>
    </lineage>
</organism>
<evidence type="ECO:0000313" key="9">
    <source>
        <dbReference type="Proteomes" id="UP001461341"/>
    </source>
</evidence>
<dbReference type="SFLD" id="SFLDG01101">
    <property type="entry name" value="Uncharacterised_Radical_SAM_Su"/>
    <property type="match status" value="1"/>
</dbReference>
<dbReference type="SMART" id="SM00729">
    <property type="entry name" value="Elp3"/>
    <property type="match status" value="1"/>
</dbReference>
<dbReference type="InterPro" id="IPR007197">
    <property type="entry name" value="rSAM"/>
</dbReference>
<dbReference type="InterPro" id="IPR006638">
    <property type="entry name" value="Elp3/MiaA/NifB-like_rSAM"/>
</dbReference>
<dbReference type="SFLD" id="SFLDS00029">
    <property type="entry name" value="Radical_SAM"/>
    <property type="match status" value="1"/>
</dbReference>
<evidence type="ECO:0000256" key="5">
    <source>
        <dbReference type="ARBA" id="ARBA00023004"/>
    </source>
</evidence>
<dbReference type="CDD" id="cd01335">
    <property type="entry name" value="Radical_SAM"/>
    <property type="match status" value="1"/>
</dbReference>
<dbReference type="Proteomes" id="UP001461341">
    <property type="component" value="Chromosome"/>
</dbReference>
<name>A0ABZ2YD38_9BACT</name>
<evidence type="ECO:0000256" key="2">
    <source>
        <dbReference type="ARBA" id="ARBA00022485"/>
    </source>
</evidence>
<keyword evidence="2" id="KW-0004">4Fe-4S</keyword>
<keyword evidence="9" id="KW-1185">Reference proteome</keyword>
<keyword evidence="3" id="KW-0949">S-adenosyl-L-methionine</keyword>
<evidence type="ECO:0000256" key="1">
    <source>
        <dbReference type="ARBA" id="ARBA00001966"/>
    </source>
</evidence>
<proteinExistence type="predicted"/>
<dbReference type="SUPFAM" id="SSF102114">
    <property type="entry name" value="Radical SAM enzymes"/>
    <property type="match status" value="1"/>
</dbReference>
<accession>A0ABZ2YD38</accession>
<keyword evidence="4" id="KW-0479">Metal-binding</keyword>
<evidence type="ECO:0000259" key="7">
    <source>
        <dbReference type="PROSITE" id="PS51918"/>
    </source>
</evidence>
<dbReference type="InterPro" id="IPR016431">
    <property type="entry name" value="Pyrv-formate_lyase-activ_prd"/>
</dbReference>
<gene>
    <name evidence="8" type="primary">amrS</name>
    <name evidence="8" type="ORF">QBE54_04060</name>
</gene>
<dbReference type="InterPro" id="IPR058240">
    <property type="entry name" value="rSAM_sf"/>
</dbReference>
<keyword evidence="6" id="KW-0411">Iron-sulfur</keyword>
<evidence type="ECO:0000256" key="3">
    <source>
        <dbReference type="ARBA" id="ARBA00022691"/>
    </source>
</evidence>
<dbReference type="RefSeq" id="WP_369019075.1">
    <property type="nucleotide sequence ID" value="NZ_CP121689.1"/>
</dbReference>
<keyword evidence="5" id="KW-0408">Iron</keyword>
<comment type="cofactor">
    <cofactor evidence="1">
        <name>[4Fe-4S] cluster</name>
        <dbReference type="ChEBI" id="CHEBI:49883"/>
    </cofactor>
</comment>
<dbReference type="InterPro" id="IPR013785">
    <property type="entry name" value="Aldolase_TIM"/>
</dbReference>
<evidence type="ECO:0000313" key="8">
    <source>
        <dbReference type="EMBL" id="WZL76910.1"/>
    </source>
</evidence>